<sequence>MKLKAKILAVAVCAMALCVALVGCAGGGKNGDAAANFQGDWMLSGGQQDGQELDAESIKAMEDMGLYVYIQLNEGGQAVISLFGTNTDGTWEAKDATTVALTFEGDTADAKLEGDELVLSVDGSSLKFKKGTIPAEAAAGTGATDDAGQAAE</sequence>
<evidence type="ECO:0000256" key="1">
    <source>
        <dbReference type="SAM" id="SignalP"/>
    </source>
</evidence>
<feature type="signal peptide" evidence="1">
    <location>
        <begin position="1"/>
        <end position="25"/>
    </location>
</feature>
<accession>A0A6N8JMY7</accession>
<proteinExistence type="predicted"/>
<dbReference type="RefSeq" id="WP_028026801.1">
    <property type="nucleotide sequence ID" value="NZ_JANJZH010000043.1"/>
</dbReference>
<dbReference type="EMBL" id="WSRR01000010">
    <property type="protein sequence ID" value="MVX60942.1"/>
    <property type="molecule type" value="Genomic_DNA"/>
</dbReference>
<evidence type="ECO:0000313" key="3">
    <source>
        <dbReference type="Proteomes" id="UP000463388"/>
    </source>
</evidence>
<keyword evidence="3" id="KW-1185">Reference proteome</keyword>
<dbReference type="Proteomes" id="UP000463388">
    <property type="component" value="Unassembled WGS sequence"/>
</dbReference>
<organism evidence="2 3">
    <name type="scientific">Adlercreutzia mucosicola</name>
    <dbReference type="NCBI Taxonomy" id="580026"/>
    <lineage>
        <taxon>Bacteria</taxon>
        <taxon>Bacillati</taxon>
        <taxon>Actinomycetota</taxon>
        <taxon>Coriobacteriia</taxon>
        <taxon>Eggerthellales</taxon>
        <taxon>Eggerthellaceae</taxon>
        <taxon>Adlercreutzia</taxon>
    </lineage>
</organism>
<feature type="chain" id="PRO_5027099720" description="Lipocalin-like domain-containing protein" evidence="1">
    <location>
        <begin position="26"/>
        <end position="152"/>
    </location>
</feature>
<name>A0A6N8JMY7_9ACTN</name>
<dbReference type="PROSITE" id="PS51257">
    <property type="entry name" value="PROKAR_LIPOPROTEIN"/>
    <property type="match status" value="1"/>
</dbReference>
<dbReference type="AlphaFoldDB" id="A0A6N8JMY7"/>
<evidence type="ECO:0008006" key="4">
    <source>
        <dbReference type="Google" id="ProtNLM"/>
    </source>
</evidence>
<evidence type="ECO:0000313" key="2">
    <source>
        <dbReference type="EMBL" id="MVX60942.1"/>
    </source>
</evidence>
<dbReference type="OrthoDB" id="3177903at2"/>
<comment type="caution">
    <text evidence="2">The sequence shown here is derived from an EMBL/GenBank/DDBJ whole genome shotgun (WGS) entry which is preliminary data.</text>
</comment>
<gene>
    <name evidence="2" type="ORF">GKZ27_05650</name>
</gene>
<reference evidence="2 3" key="1">
    <citation type="submission" date="2019-12" db="EMBL/GenBank/DDBJ databases">
        <title>Microbes associate with the intestines of laboratory mice.</title>
        <authorList>
            <person name="Navarre W."/>
            <person name="Wong E."/>
        </authorList>
    </citation>
    <scope>NUCLEOTIDE SEQUENCE [LARGE SCALE GENOMIC DNA]</scope>
    <source>
        <strain evidence="2 3">NM66_B29</strain>
    </source>
</reference>
<keyword evidence="1" id="KW-0732">Signal</keyword>
<protein>
    <recommendedName>
        <fullName evidence="4">Lipocalin-like domain-containing protein</fullName>
    </recommendedName>
</protein>